<keyword evidence="1" id="KW-0472">Membrane</keyword>
<organism evidence="2 3">
    <name type="scientific">Kipferlia bialata</name>
    <dbReference type="NCBI Taxonomy" id="797122"/>
    <lineage>
        <taxon>Eukaryota</taxon>
        <taxon>Metamonada</taxon>
        <taxon>Carpediemonas-like organisms</taxon>
        <taxon>Kipferlia</taxon>
    </lineage>
</organism>
<dbReference type="OrthoDB" id="10259680at2759"/>
<dbReference type="InterPro" id="IPR010718">
    <property type="entry name" value="DUF1294"/>
</dbReference>
<keyword evidence="1" id="KW-1133">Transmembrane helix</keyword>
<dbReference type="InterPro" id="IPR012156">
    <property type="entry name" value="Cold_shock_CspA"/>
</dbReference>
<feature type="non-terminal residue" evidence="2">
    <location>
        <position position="1"/>
    </location>
</feature>
<evidence type="ECO:0000313" key="2">
    <source>
        <dbReference type="EMBL" id="GCA63711.1"/>
    </source>
</evidence>
<dbReference type="AlphaFoldDB" id="A0A391NQA2"/>
<dbReference type="Proteomes" id="UP000265618">
    <property type="component" value="Unassembled WGS sequence"/>
</dbReference>
<keyword evidence="1" id="KW-0812">Transmembrane</keyword>
<evidence type="ECO:0008006" key="4">
    <source>
        <dbReference type="Google" id="ProtNLM"/>
    </source>
</evidence>
<sequence length="97" mass="10848">TLSTPPMLPTVYIQGLVLLVLSIATFVVYGVDKHRAKAGKWRVKEATLHILSVCGGWPGALCGMGVFRHKTQKQPFRTIFWVTVVVNVLENAWVLTW</sequence>
<gene>
    <name evidence="2" type="ORF">KIPB_011479</name>
</gene>
<dbReference type="Pfam" id="PF06961">
    <property type="entry name" value="DUF1294"/>
    <property type="match status" value="1"/>
</dbReference>
<proteinExistence type="predicted"/>
<evidence type="ECO:0000256" key="1">
    <source>
        <dbReference type="SAM" id="Phobius"/>
    </source>
</evidence>
<feature type="transmembrane region" description="Helical" evidence="1">
    <location>
        <begin position="78"/>
        <end position="96"/>
    </location>
</feature>
<protein>
    <recommendedName>
        <fullName evidence="4">DUF1294 domain-containing protein</fullName>
    </recommendedName>
</protein>
<accession>A0A391NQA2</accession>
<comment type="caution">
    <text evidence="2">The sequence shown here is derived from an EMBL/GenBank/DDBJ whole genome shotgun (WGS) entry which is preliminary data.</text>
</comment>
<dbReference type="EMBL" id="BDIP01004677">
    <property type="protein sequence ID" value="GCA63711.1"/>
    <property type="molecule type" value="Genomic_DNA"/>
</dbReference>
<name>A0A391NQA2_9EUKA</name>
<evidence type="ECO:0000313" key="3">
    <source>
        <dbReference type="Proteomes" id="UP000265618"/>
    </source>
</evidence>
<reference evidence="2 3" key="1">
    <citation type="journal article" date="2018" name="PLoS ONE">
        <title>The draft genome of Kipferlia bialata reveals reductive genome evolution in fornicate parasites.</title>
        <authorList>
            <person name="Tanifuji G."/>
            <person name="Takabayashi S."/>
            <person name="Kume K."/>
            <person name="Takagi M."/>
            <person name="Nakayama T."/>
            <person name="Kamikawa R."/>
            <person name="Inagaki Y."/>
            <person name="Hashimoto T."/>
        </authorList>
    </citation>
    <scope>NUCLEOTIDE SEQUENCE [LARGE SCALE GENOMIC DNA]</scope>
    <source>
        <strain evidence="2">NY0173</strain>
    </source>
</reference>
<feature type="transmembrane region" description="Helical" evidence="1">
    <location>
        <begin position="12"/>
        <end position="31"/>
    </location>
</feature>
<dbReference type="GO" id="GO:0003676">
    <property type="term" value="F:nucleic acid binding"/>
    <property type="evidence" value="ECO:0007669"/>
    <property type="project" value="InterPro"/>
</dbReference>
<dbReference type="PIRSF" id="PIRSF002599">
    <property type="entry name" value="Cold_shock_A"/>
    <property type="match status" value="1"/>
</dbReference>
<keyword evidence="3" id="KW-1185">Reference proteome</keyword>